<comment type="caution">
    <text evidence="1">The sequence shown here is derived from an EMBL/GenBank/DDBJ whole genome shotgun (WGS) entry which is preliminary data.</text>
</comment>
<dbReference type="AlphaFoldDB" id="A0A1W0WHD2"/>
<dbReference type="Proteomes" id="UP000192578">
    <property type="component" value="Unassembled WGS sequence"/>
</dbReference>
<keyword evidence="2" id="KW-1185">Reference proteome</keyword>
<reference evidence="2" key="1">
    <citation type="submission" date="2017-01" db="EMBL/GenBank/DDBJ databases">
        <title>Comparative genomics of anhydrobiosis in the tardigrade Hypsibius dujardini.</title>
        <authorList>
            <person name="Yoshida Y."/>
            <person name="Koutsovoulos G."/>
            <person name="Laetsch D."/>
            <person name="Stevens L."/>
            <person name="Kumar S."/>
            <person name="Horikawa D."/>
            <person name="Ishino K."/>
            <person name="Komine S."/>
            <person name="Tomita M."/>
            <person name="Blaxter M."/>
            <person name="Arakawa K."/>
        </authorList>
    </citation>
    <scope>NUCLEOTIDE SEQUENCE [LARGE SCALE GENOMIC DNA]</scope>
    <source>
        <strain evidence="2">Z151</strain>
    </source>
</reference>
<gene>
    <name evidence="1" type="ORF">BV898_11254</name>
</gene>
<sequence length="191" mass="20324">MKCFSVNALFRVSGRSSSGFESVSVRVYRALLIVPGFEPDSGRVRFWFVGLCSSIRVSSRIRVEFGSGLTGSAPRFGFRAGFGSSSVLVCRAPFLVSGFEPDSGRVRFWFDGLSSSFRVSSRIRVGFGSGLSGSAPRFGFRARFGSSSVESGSGSTGPAPRFRFRVGFRVGFGSGSVLVCRAPGFGSGRGD</sequence>
<organism evidence="1 2">
    <name type="scientific">Hypsibius exemplaris</name>
    <name type="common">Freshwater tardigrade</name>
    <dbReference type="NCBI Taxonomy" id="2072580"/>
    <lineage>
        <taxon>Eukaryota</taxon>
        <taxon>Metazoa</taxon>
        <taxon>Ecdysozoa</taxon>
        <taxon>Tardigrada</taxon>
        <taxon>Eutardigrada</taxon>
        <taxon>Parachela</taxon>
        <taxon>Hypsibioidea</taxon>
        <taxon>Hypsibiidae</taxon>
        <taxon>Hypsibius</taxon>
    </lineage>
</organism>
<accession>A0A1W0WHD2</accession>
<name>A0A1W0WHD2_HYPEX</name>
<evidence type="ECO:0000313" key="2">
    <source>
        <dbReference type="Proteomes" id="UP000192578"/>
    </source>
</evidence>
<proteinExistence type="predicted"/>
<protein>
    <submittedName>
        <fullName evidence="1">Uncharacterized protein</fullName>
    </submittedName>
</protein>
<dbReference type="EMBL" id="MTYJ01000103">
    <property type="protein sequence ID" value="OQV14533.1"/>
    <property type="molecule type" value="Genomic_DNA"/>
</dbReference>
<evidence type="ECO:0000313" key="1">
    <source>
        <dbReference type="EMBL" id="OQV14533.1"/>
    </source>
</evidence>